<evidence type="ECO:0000259" key="12">
    <source>
        <dbReference type="PROSITE" id="PS51195"/>
    </source>
</evidence>
<evidence type="ECO:0000256" key="1">
    <source>
        <dbReference type="ARBA" id="ARBA00022490"/>
    </source>
</evidence>
<dbReference type="PROSITE" id="PS51192">
    <property type="entry name" value="HELICASE_ATP_BIND_1"/>
    <property type="match status" value="1"/>
</dbReference>
<keyword evidence="1 7" id="KW-0963">Cytoplasm</keyword>
<dbReference type="SUPFAM" id="SSF52540">
    <property type="entry name" value="P-loop containing nucleoside triphosphate hydrolases"/>
    <property type="match status" value="1"/>
</dbReference>
<dbReference type="Proteomes" id="UP000190837">
    <property type="component" value="Unassembled WGS sequence"/>
</dbReference>
<feature type="short sequence motif" description="Q motif" evidence="8">
    <location>
        <begin position="27"/>
        <end position="55"/>
    </location>
</feature>
<accession>A0A1C3H4S9</accession>
<dbReference type="InterPro" id="IPR014001">
    <property type="entry name" value="Helicase_ATP-bd"/>
</dbReference>
<comment type="similarity">
    <text evidence="7">Belongs to the DEAD box helicase family. RhlB subfamily.</text>
</comment>
<keyword evidence="6 7" id="KW-0694">RNA-binding</keyword>
<evidence type="ECO:0000256" key="9">
    <source>
        <dbReference type="SAM" id="MobiDB-lite"/>
    </source>
</evidence>
<dbReference type="CDD" id="cd18787">
    <property type="entry name" value="SF2_C_DEAD"/>
    <property type="match status" value="1"/>
</dbReference>
<feature type="domain" description="Helicase C-terminal" evidence="11">
    <location>
        <begin position="247"/>
        <end position="407"/>
    </location>
</feature>
<reference evidence="14" key="1">
    <citation type="submission" date="2016-04" db="EMBL/GenBank/DDBJ databases">
        <authorList>
            <person name="Tagini F."/>
        </authorList>
    </citation>
    <scope>NUCLEOTIDE SEQUENCE [LARGE SCALE GENOMIC DNA]</scope>
    <source>
        <strain evidence="14">CHUV0807</strain>
    </source>
</reference>
<dbReference type="Pfam" id="PF00271">
    <property type="entry name" value="Helicase_C"/>
    <property type="match status" value="1"/>
</dbReference>
<dbReference type="GO" id="GO:0005829">
    <property type="term" value="C:cytosol"/>
    <property type="evidence" value="ECO:0007669"/>
    <property type="project" value="TreeGrafter"/>
</dbReference>
<dbReference type="SMART" id="SM00487">
    <property type="entry name" value="DEXDc"/>
    <property type="match status" value="1"/>
</dbReference>
<dbReference type="GO" id="GO:0005524">
    <property type="term" value="F:ATP binding"/>
    <property type="evidence" value="ECO:0007669"/>
    <property type="project" value="UniProtKB-UniRule"/>
</dbReference>
<dbReference type="EC" id="3.6.4.13" evidence="7"/>
<organism evidence="13 14">
    <name type="scientific">Cardiobacterium hominis</name>
    <dbReference type="NCBI Taxonomy" id="2718"/>
    <lineage>
        <taxon>Bacteria</taxon>
        <taxon>Pseudomonadati</taxon>
        <taxon>Pseudomonadota</taxon>
        <taxon>Gammaproteobacteria</taxon>
        <taxon>Cardiobacteriales</taxon>
        <taxon>Cardiobacteriaceae</taxon>
        <taxon>Cardiobacterium</taxon>
    </lineage>
</organism>
<evidence type="ECO:0000256" key="7">
    <source>
        <dbReference type="HAMAP-Rule" id="MF_00661"/>
    </source>
</evidence>
<comment type="function">
    <text evidence="7">DEAD-box RNA helicase involved in RNA degradation. Has RNA-dependent ATPase activity and unwinds double-stranded RNA.</text>
</comment>
<dbReference type="InterPro" id="IPR014014">
    <property type="entry name" value="RNA_helicase_DEAD_Q_motif"/>
</dbReference>
<dbReference type="Gene3D" id="3.40.50.300">
    <property type="entry name" value="P-loop containing nucleotide triphosphate hydrolases"/>
    <property type="match status" value="2"/>
</dbReference>
<dbReference type="InterPro" id="IPR001650">
    <property type="entry name" value="Helicase_C-like"/>
</dbReference>
<dbReference type="InterPro" id="IPR044742">
    <property type="entry name" value="DEAD/DEAH_RhlB"/>
</dbReference>
<feature type="compositionally biased region" description="Basic residues" evidence="9">
    <location>
        <begin position="443"/>
        <end position="453"/>
    </location>
</feature>
<feature type="domain" description="Helicase ATP-binding" evidence="10">
    <location>
        <begin position="58"/>
        <end position="236"/>
    </location>
</feature>
<dbReference type="InterPro" id="IPR027417">
    <property type="entry name" value="P-loop_NTPase"/>
</dbReference>
<comment type="subcellular location">
    <subcellularLocation>
        <location evidence="7">Cytoplasm</location>
    </subcellularLocation>
</comment>
<keyword evidence="4 7" id="KW-0347">Helicase</keyword>
<evidence type="ECO:0000256" key="2">
    <source>
        <dbReference type="ARBA" id="ARBA00022741"/>
    </source>
</evidence>
<evidence type="ECO:0000259" key="11">
    <source>
        <dbReference type="PROSITE" id="PS51194"/>
    </source>
</evidence>
<dbReference type="InterPro" id="IPR050079">
    <property type="entry name" value="DEAD_box_RNA_helicase"/>
</dbReference>
<dbReference type="PANTHER" id="PTHR47959">
    <property type="entry name" value="ATP-DEPENDENT RNA HELICASE RHLE-RELATED"/>
    <property type="match status" value="1"/>
</dbReference>
<evidence type="ECO:0000313" key="14">
    <source>
        <dbReference type="Proteomes" id="UP000190837"/>
    </source>
</evidence>
<dbReference type="CDD" id="cd00268">
    <property type="entry name" value="DEADc"/>
    <property type="match status" value="1"/>
</dbReference>
<dbReference type="InterPro" id="IPR000629">
    <property type="entry name" value="RNA-helicase_DEAD-box_CS"/>
</dbReference>
<gene>
    <name evidence="7" type="primary">rhlB</name>
    <name evidence="13" type="ORF">CHUV0807_1382</name>
</gene>
<proteinExistence type="inferred from homology"/>
<dbReference type="PANTHER" id="PTHR47959:SF10">
    <property type="entry name" value="ATP-DEPENDENT RNA HELICASE RHLB"/>
    <property type="match status" value="1"/>
</dbReference>
<feature type="domain" description="DEAD-box RNA helicase Q" evidence="12">
    <location>
        <begin position="27"/>
        <end position="55"/>
    </location>
</feature>
<dbReference type="PROSITE" id="PS51194">
    <property type="entry name" value="HELICASE_CTER"/>
    <property type="match status" value="1"/>
</dbReference>
<evidence type="ECO:0000256" key="8">
    <source>
        <dbReference type="PROSITE-ProRule" id="PRU00552"/>
    </source>
</evidence>
<evidence type="ECO:0000313" key="13">
    <source>
        <dbReference type="EMBL" id="SAM65638.1"/>
    </source>
</evidence>
<evidence type="ECO:0000259" key="10">
    <source>
        <dbReference type="PROSITE" id="PS51192"/>
    </source>
</evidence>
<dbReference type="PROSITE" id="PS51195">
    <property type="entry name" value="Q_MOTIF"/>
    <property type="match status" value="1"/>
</dbReference>
<dbReference type="GO" id="GO:0003724">
    <property type="term" value="F:RNA helicase activity"/>
    <property type="evidence" value="ECO:0007669"/>
    <property type="project" value="UniProtKB-UniRule"/>
</dbReference>
<keyword evidence="3 7" id="KW-0378">Hydrolase</keyword>
<evidence type="ECO:0000256" key="6">
    <source>
        <dbReference type="ARBA" id="ARBA00022884"/>
    </source>
</evidence>
<dbReference type="GO" id="GO:0003723">
    <property type="term" value="F:RNA binding"/>
    <property type="evidence" value="ECO:0007669"/>
    <property type="project" value="UniProtKB-UniRule"/>
</dbReference>
<name>A0A1C3H4S9_9GAMM</name>
<dbReference type="Pfam" id="PF00270">
    <property type="entry name" value="DEAD"/>
    <property type="match status" value="1"/>
</dbReference>
<comment type="catalytic activity">
    <reaction evidence="7">
        <text>ATP + H2O = ADP + phosphate + H(+)</text>
        <dbReference type="Rhea" id="RHEA:13065"/>
        <dbReference type="ChEBI" id="CHEBI:15377"/>
        <dbReference type="ChEBI" id="CHEBI:15378"/>
        <dbReference type="ChEBI" id="CHEBI:30616"/>
        <dbReference type="ChEBI" id="CHEBI:43474"/>
        <dbReference type="ChEBI" id="CHEBI:456216"/>
        <dbReference type="EC" id="3.6.4.13"/>
    </reaction>
</comment>
<dbReference type="PROSITE" id="PS00039">
    <property type="entry name" value="DEAD_ATP_HELICASE"/>
    <property type="match status" value="1"/>
</dbReference>
<protein>
    <recommendedName>
        <fullName evidence="7">ATP-dependent RNA helicase RhlB</fullName>
        <ecNumber evidence="7">3.6.4.13</ecNumber>
    </recommendedName>
</protein>
<dbReference type="SMART" id="SM00490">
    <property type="entry name" value="HELICc"/>
    <property type="match status" value="1"/>
</dbReference>
<dbReference type="EMBL" id="FKLO01000049">
    <property type="protein sequence ID" value="SAM65638.1"/>
    <property type="molecule type" value="Genomic_DNA"/>
</dbReference>
<keyword evidence="2 7" id="KW-0547">Nucleotide-binding</keyword>
<dbReference type="GO" id="GO:0016887">
    <property type="term" value="F:ATP hydrolysis activity"/>
    <property type="evidence" value="ECO:0007669"/>
    <property type="project" value="RHEA"/>
</dbReference>
<feature type="region of interest" description="Disordered" evidence="9">
    <location>
        <begin position="423"/>
        <end position="462"/>
    </location>
</feature>
<dbReference type="GO" id="GO:0006401">
    <property type="term" value="P:RNA catabolic process"/>
    <property type="evidence" value="ECO:0007669"/>
    <property type="project" value="UniProtKB-UniRule"/>
</dbReference>
<evidence type="ECO:0000256" key="3">
    <source>
        <dbReference type="ARBA" id="ARBA00022801"/>
    </source>
</evidence>
<comment type="subunit">
    <text evidence="7">Component of the RNA degradosome, which is a multiprotein complex involved in RNA processing and mRNA degradation.</text>
</comment>
<evidence type="ECO:0000256" key="5">
    <source>
        <dbReference type="ARBA" id="ARBA00022840"/>
    </source>
</evidence>
<evidence type="ECO:0000256" key="4">
    <source>
        <dbReference type="ARBA" id="ARBA00022806"/>
    </source>
</evidence>
<dbReference type="InterPro" id="IPR023554">
    <property type="entry name" value="RNA_helicase_ATP-dep_RhlB"/>
</dbReference>
<dbReference type="HAMAP" id="MF_00661">
    <property type="entry name" value="DEAD_helicase_RhlB"/>
    <property type="match status" value="1"/>
</dbReference>
<sequence>MKKWYNPRSYHRKIPRDYMAENHTTATAFSSLPIHPAIQEALEDNRLTHTTPIQEKTLPLTLGGHDVMGLAQTGTGKTAAFLISLYHYLLTNPVHPKAKGPWAIVLAPTRELAVQIKKDADQIGAYTGLNSLAIYGGVSMEHQRNLLENAPIDIIIGTPGRIIDLYKQKIIRLKNIEVCVLDEADRMFDLGFIDDVRYLLRQMPPAHERLNLLFSATMAQKVQELAYEYFNAPETVSIESGQATADNITQILYHTAKHEKTPLLIGLLNRDKPARSMIFLNTKRDLERLSVVLEANGYPNAALSGDIPQKKREKIIKDFQSGAVNIVVATDVAARGLHIPDVTHVFNYDLPQVAEDYVHRIGRTARAGASGTAISFACEEYVYSLPEIEHYIHNKLPVFPLDEELLADVIPPSEEALRALNEQKAERLARNGNRQPRGNKPESHRRRNPRHKSGNHEPNGNH</sequence>
<dbReference type="InterPro" id="IPR011545">
    <property type="entry name" value="DEAD/DEAH_box_helicase_dom"/>
</dbReference>
<dbReference type="AlphaFoldDB" id="A0A1C3H4S9"/>
<keyword evidence="5 7" id="KW-0067">ATP-binding</keyword>